<evidence type="ECO:0000313" key="4">
    <source>
        <dbReference type="Proteomes" id="UP000566324"/>
    </source>
</evidence>
<sequence length="277" mass="29683">MALRESIITSLGDELYEAHVAGVTVPNLRDRNPGMDIVDAYRVQERMIDRRLQSGEKIVGKKIGVTSKVVQDAIGVFEPDFGQLTDAMLVADGATIDLGMLIQPKAEGEIAFVLKRDLVGPGVTAADVLDATEYVTACFEIVDSRIREWDIKIQDTVADNASCGVFALGMEKADPSQIELSSVAMKIERNGQLVSTGMGAAVQGSPLNSVAWLANTLGRFGIPFRAGETILSGALGPMIDICDGDHLRLTVTGGLGTCDLTFKKITGGRNERPTFLR</sequence>
<keyword evidence="4" id="KW-1185">Reference proteome</keyword>
<dbReference type="EC" id="4.2.1.132" evidence="3"/>
<dbReference type="RefSeq" id="WP_184065218.1">
    <property type="nucleotide sequence ID" value="NZ_JACHNZ010000005.1"/>
</dbReference>
<protein>
    <submittedName>
        <fullName evidence="3">2-oxopent-4-enoate/cis-2-oxohex-4-enoate hydratase</fullName>
        <ecNumber evidence="3">4.2.1.132</ecNumber>
        <ecNumber evidence="3">4.2.1.80</ecNumber>
    </submittedName>
</protein>
<comment type="caution">
    <text evidence="3">The sequence shown here is derived from an EMBL/GenBank/DDBJ whole genome shotgun (WGS) entry which is preliminary data.</text>
</comment>
<dbReference type="InterPro" id="IPR036663">
    <property type="entry name" value="Fumarylacetoacetase_C_sf"/>
</dbReference>
<feature type="domain" description="Fumarylacetoacetase-like C-terminal" evidence="2">
    <location>
        <begin position="83"/>
        <end position="259"/>
    </location>
</feature>
<dbReference type="GO" id="GO:0034856">
    <property type="term" value="F:2-hydroxyhexa-2,4-dienoate hydratase activity"/>
    <property type="evidence" value="ECO:0007669"/>
    <property type="project" value="UniProtKB-EC"/>
</dbReference>
<keyword evidence="1 3" id="KW-0456">Lyase</keyword>
<dbReference type="EC" id="4.2.1.80" evidence="3"/>
<dbReference type="GO" id="GO:0005737">
    <property type="term" value="C:cytoplasm"/>
    <property type="evidence" value="ECO:0007669"/>
    <property type="project" value="TreeGrafter"/>
</dbReference>
<reference evidence="3 4" key="1">
    <citation type="submission" date="2020-08" db="EMBL/GenBank/DDBJ databases">
        <title>Genomic Encyclopedia of Type Strains, Phase IV (KMG-IV): sequencing the most valuable type-strain genomes for metagenomic binning, comparative biology and taxonomic classification.</title>
        <authorList>
            <person name="Goeker M."/>
        </authorList>
    </citation>
    <scope>NUCLEOTIDE SEQUENCE [LARGE SCALE GENOMIC DNA]</scope>
    <source>
        <strain evidence="3 4">DSM 17328</strain>
    </source>
</reference>
<dbReference type="InterPro" id="IPR011234">
    <property type="entry name" value="Fumarylacetoacetase-like_C"/>
</dbReference>
<organism evidence="3 4">
    <name type="scientific">Sphingosinicella soli</name>
    <dbReference type="NCBI Taxonomy" id="333708"/>
    <lineage>
        <taxon>Bacteria</taxon>
        <taxon>Pseudomonadati</taxon>
        <taxon>Pseudomonadota</taxon>
        <taxon>Alphaproteobacteria</taxon>
        <taxon>Sphingomonadales</taxon>
        <taxon>Sphingosinicellaceae</taxon>
        <taxon>Sphingosinicella</taxon>
    </lineage>
</organism>
<name>A0A7W7AZA9_9SPHN</name>
<dbReference type="AlphaFoldDB" id="A0A7W7AZA9"/>
<dbReference type="InterPro" id="IPR050772">
    <property type="entry name" value="Hydratase-Decarb/MhpD_sf"/>
</dbReference>
<evidence type="ECO:0000313" key="3">
    <source>
        <dbReference type="EMBL" id="MBB4631123.1"/>
    </source>
</evidence>
<dbReference type="Pfam" id="PF01557">
    <property type="entry name" value="FAA_hydrolase"/>
    <property type="match status" value="1"/>
</dbReference>
<accession>A0A7W7AZA9</accession>
<proteinExistence type="predicted"/>
<evidence type="ECO:0000259" key="2">
    <source>
        <dbReference type="Pfam" id="PF01557"/>
    </source>
</evidence>
<gene>
    <name evidence="3" type="ORF">GGQ98_000730</name>
</gene>
<dbReference type="SUPFAM" id="SSF56529">
    <property type="entry name" value="FAH"/>
    <property type="match status" value="1"/>
</dbReference>
<dbReference type="PANTHER" id="PTHR30143">
    <property type="entry name" value="ACID HYDRATASE"/>
    <property type="match status" value="1"/>
</dbReference>
<dbReference type="PANTHER" id="PTHR30143:SF0">
    <property type="entry name" value="2-KETO-4-PENTENOATE HYDRATASE"/>
    <property type="match status" value="1"/>
</dbReference>
<dbReference type="GO" id="GO:0008684">
    <property type="term" value="F:2-oxopent-4-enoate hydratase activity"/>
    <property type="evidence" value="ECO:0007669"/>
    <property type="project" value="UniProtKB-EC"/>
</dbReference>
<dbReference type="Proteomes" id="UP000566324">
    <property type="component" value="Unassembled WGS sequence"/>
</dbReference>
<dbReference type="EMBL" id="JACHNZ010000005">
    <property type="protein sequence ID" value="MBB4631123.1"/>
    <property type="molecule type" value="Genomic_DNA"/>
</dbReference>
<evidence type="ECO:0000256" key="1">
    <source>
        <dbReference type="ARBA" id="ARBA00023239"/>
    </source>
</evidence>
<dbReference type="Gene3D" id="3.90.850.10">
    <property type="entry name" value="Fumarylacetoacetase-like, C-terminal domain"/>
    <property type="match status" value="1"/>
</dbReference>